<dbReference type="InterPro" id="IPR000938">
    <property type="entry name" value="CAP-Gly_domain"/>
</dbReference>
<dbReference type="InterPro" id="IPR036859">
    <property type="entry name" value="CAP-Gly_dom_sf"/>
</dbReference>
<comment type="caution">
    <text evidence="2">The sequence shown here is derived from an EMBL/GenBank/DDBJ whole genome shotgun (WGS) entry which is preliminary data.</text>
</comment>
<dbReference type="OrthoDB" id="2130750at2759"/>
<dbReference type="VEuPathDB" id="MicrosporidiaDB:EHP00_1552"/>
<dbReference type="Pfam" id="PF01302">
    <property type="entry name" value="CAP_GLY"/>
    <property type="match status" value="1"/>
</dbReference>
<dbReference type="GO" id="GO:0034453">
    <property type="term" value="P:microtubule anchoring"/>
    <property type="evidence" value="ECO:0007669"/>
    <property type="project" value="InterPro"/>
</dbReference>
<reference evidence="2 3" key="1">
    <citation type="journal article" date="2017" name="Environ. Microbiol.">
        <title>Decay of the glycolytic pathway and adaptation to intranuclear parasitism within Enterocytozoonidae microsporidia.</title>
        <authorList>
            <person name="Wiredu Boakye D."/>
            <person name="Jaroenlak P."/>
            <person name="Prachumwat A."/>
            <person name="Williams T.A."/>
            <person name="Bateman K.S."/>
            <person name="Itsathitphaisarn O."/>
            <person name="Sritunyalucksana K."/>
            <person name="Paszkiewicz K.H."/>
            <person name="Moore K.A."/>
            <person name="Stentiford G.D."/>
            <person name="Williams B.A."/>
        </authorList>
    </citation>
    <scope>NUCLEOTIDE SEQUENCE [LARGE SCALE GENOMIC DNA]</scope>
    <source>
        <strain evidence="2 3">TH1</strain>
    </source>
</reference>
<dbReference type="AlphaFoldDB" id="A0A1W0E7C9"/>
<proteinExistence type="predicted"/>
<dbReference type="InterPro" id="IPR028750">
    <property type="entry name" value="CEP350/CC187"/>
</dbReference>
<accession>A0A1W0E7C9</accession>
<keyword evidence="3" id="KW-1185">Reference proteome</keyword>
<evidence type="ECO:0000259" key="1">
    <source>
        <dbReference type="PROSITE" id="PS50245"/>
    </source>
</evidence>
<dbReference type="SUPFAM" id="SSF74924">
    <property type="entry name" value="Cap-Gly domain"/>
    <property type="match status" value="1"/>
</dbReference>
<feature type="domain" description="CAP-Gly" evidence="1">
    <location>
        <begin position="48"/>
        <end position="90"/>
    </location>
</feature>
<dbReference type="PANTHER" id="PTHR13958">
    <property type="entry name" value="CENTROSOME-ASSOCIATED PROTEIN 350"/>
    <property type="match status" value="1"/>
</dbReference>
<dbReference type="STRING" id="646526.A0A1W0E7C9"/>
<evidence type="ECO:0000313" key="2">
    <source>
        <dbReference type="EMBL" id="OQS55165.1"/>
    </source>
</evidence>
<name>A0A1W0E7C9_9MICR</name>
<evidence type="ECO:0000313" key="3">
    <source>
        <dbReference type="Proteomes" id="UP000192758"/>
    </source>
</evidence>
<dbReference type="Gene3D" id="2.30.30.190">
    <property type="entry name" value="CAP Gly-rich-like domain"/>
    <property type="match status" value="1"/>
</dbReference>
<dbReference type="PROSITE" id="PS50245">
    <property type="entry name" value="CAP_GLY_2"/>
    <property type="match status" value="1"/>
</dbReference>
<gene>
    <name evidence="2" type="primary">CLIP1</name>
    <name evidence="2" type="ORF">EHP00_1552</name>
</gene>
<dbReference type="Proteomes" id="UP000192758">
    <property type="component" value="Unassembled WGS sequence"/>
</dbReference>
<dbReference type="GO" id="GO:0008017">
    <property type="term" value="F:microtubule binding"/>
    <property type="evidence" value="ECO:0007669"/>
    <property type="project" value="InterPro"/>
</dbReference>
<dbReference type="EMBL" id="MNPJ01000013">
    <property type="protein sequence ID" value="OQS55165.1"/>
    <property type="molecule type" value="Genomic_DNA"/>
</dbReference>
<organism evidence="2 3">
    <name type="scientific">Ecytonucleospora hepatopenaei</name>
    <dbReference type="NCBI Taxonomy" id="646526"/>
    <lineage>
        <taxon>Eukaryota</taxon>
        <taxon>Fungi</taxon>
        <taxon>Fungi incertae sedis</taxon>
        <taxon>Microsporidia</taxon>
        <taxon>Enterocytozoonidae</taxon>
        <taxon>Ecytonucleospora</taxon>
    </lineage>
</organism>
<dbReference type="PANTHER" id="PTHR13958:SF3">
    <property type="entry name" value="CAP-GLY DOMAIN-CONTAINING PROTEIN-RELATED"/>
    <property type="match status" value="1"/>
</dbReference>
<protein>
    <submittedName>
        <fullName evidence="2">CLIP1</fullName>
    </submittedName>
</protein>
<dbReference type="SMART" id="SM01052">
    <property type="entry name" value="CAP_GLY"/>
    <property type="match status" value="1"/>
</dbReference>
<sequence length="274" mass="31969">MVDDANISYVNNFKLDGSLVNEENNKDLKIGENVTINGRFSGVVKFIGKIDGKDGIWVGLELEKPVGKNNGSYKNKKYFDCKENHGVFIRYDKIKQQQNEEKENSSFMTTEEIINKYTNYLNYTDDKTVSFVSENKNTNNNNFFNNENNTNTNNITNLNNIKNIKQINNENRSFMKNTENLENNKHFNGSQNKTSLFSDYTIQNNNRYNAQNTDLKVTNKSNGNAKRNRNEHNEIVNLLNDIFDAYKYDDTCKMDRNIEIFREKMKKYGIEIDL</sequence>